<sequence length="720" mass="75429">MAFRRHFSRVGSAERCTETIFTDHQRQVCDYALVYAEKKNDGEAPYSVSFTATQSGDVIVQLHPHSQLERAVRHERQAQATEPPASASPAAPPAPAAAPPAAEPAPKTYAAAAASQPQGATAGGQPAAPAGPAAAARVPPPPSGGGVRGCSFTVPNPGRKRGQQQRGKGRGARGRADAGPRLVDKNALSARGSGPSRQSRSPSPDSPPAKRAASADSSGYETDTPDEVQQEAVRRVCGALGMREQFEAAMAAGELLEMLESLPRGAGAARGRDGAQEADDGQRLGVKRRLDGELASARVNDDDAKEGDTIMVDAAQMAAAAAAGTDRGTKRLLHVALAARDGSHIPDIQNKTALVTEVRQLIKKTPGGEAQQASAISVPIIGTSRAICVAFSGESEARAFLEQYAGGGVLQLPAPDNITITFAALDATVWGKQAEARETQATTDSEGLLAIRTRGAIDTAAQIEHFAPLLEKHFGNMVSIQEGYHSFLGTKSDEKDGSILFKVKNENLVCNLPVLPNVYASGDVGGPLRLDVGCVKVLGNKLCPSCRAFGLTNADIIHDAQCAAQALKERRAAAANVAKKKTFESLIVDNKVEVARAAGKAKAMAARDGIGFCPAFNQTALPCKTAARCRYAPCVNFEALLHSAFKDTIYERMPSAVRLGTSRGRRGRGGRGRGGGGGEVKSNKKDWASVARGAARSPYDGGPRLESNEPSLYEGSDEEL</sequence>
<dbReference type="EnsemblProtists" id="EOD16519">
    <property type="protein sequence ID" value="EOD16519"/>
    <property type="gene ID" value="EMIHUDRAFT_119000"/>
</dbReference>
<evidence type="ECO:0000256" key="1">
    <source>
        <dbReference type="SAM" id="MobiDB-lite"/>
    </source>
</evidence>
<dbReference type="HOGENOM" id="CLU_384247_0_0_1"/>
<dbReference type="PaxDb" id="2903-EOD16519"/>
<feature type="compositionally biased region" description="Basic residues" evidence="1">
    <location>
        <begin position="158"/>
        <end position="173"/>
    </location>
</feature>
<dbReference type="AlphaFoldDB" id="A0A0D3IZ34"/>
<accession>A0A0D3IZ34</accession>
<dbReference type="RefSeq" id="XP_005768948.1">
    <property type="nucleotide sequence ID" value="XM_005768891.1"/>
</dbReference>
<reference evidence="3" key="1">
    <citation type="journal article" date="2013" name="Nature">
        <title>Pan genome of the phytoplankton Emiliania underpins its global distribution.</title>
        <authorList>
            <person name="Read B.A."/>
            <person name="Kegel J."/>
            <person name="Klute M.J."/>
            <person name="Kuo A."/>
            <person name="Lefebvre S.C."/>
            <person name="Maumus F."/>
            <person name="Mayer C."/>
            <person name="Miller J."/>
            <person name="Monier A."/>
            <person name="Salamov A."/>
            <person name="Young J."/>
            <person name="Aguilar M."/>
            <person name="Claverie J.M."/>
            <person name="Frickenhaus S."/>
            <person name="Gonzalez K."/>
            <person name="Herman E.K."/>
            <person name="Lin Y.C."/>
            <person name="Napier J."/>
            <person name="Ogata H."/>
            <person name="Sarno A.F."/>
            <person name="Shmutz J."/>
            <person name="Schroeder D."/>
            <person name="de Vargas C."/>
            <person name="Verret F."/>
            <person name="von Dassow P."/>
            <person name="Valentin K."/>
            <person name="Van de Peer Y."/>
            <person name="Wheeler G."/>
            <person name="Dacks J.B."/>
            <person name="Delwiche C.F."/>
            <person name="Dyhrman S.T."/>
            <person name="Glockner G."/>
            <person name="John U."/>
            <person name="Richards T."/>
            <person name="Worden A.Z."/>
            <person name="Zhang X."/>
            <person name="Grigoriev I.V."/>
            <person name="Allen A.E."/>
            <person name="Bidle K."/>
            <person name="Borodovsky M."/>
            <person name="Bowler C."/>
            <person name="Brownlee C."/>
            <person name="Cock J.M."/>
            <person name="Elias M."/>
            <person name="Gladyshev V.N."/>
            <person name="Groth M."/>
            <person name="Guda C."/>
            <person name="Hadaegh A."/>
            <person name="Iglesias-Rodriguez M.D."/>
            <person name="Jenkins J."/>
            <person name="Jones B.M."/>
            <person name="Lawson T."/>
            <person name="Leese F."/>
            <person name="Lindquist E."/>
            <person name="Lobanov A."/>
            <person name="Lomsadze A."/>
            <person name="Malik S.B."/>
            <person name="Marsh M.E."/>
            <person name="Mackinder L."/>
            <person name="Mock T."/>
            <person name="Mueller-Roeber B."/>
            <person name="Pagarete A."/>
            <person name="Parker M."/>
            <person name="Probert I."/>
            <person name="Quesneville H."/>
            <person name="Raines C."/>
            <person name="Rensing S.A."/>
            <person name="Riano-Pachon D.M."/>
            <person name="Richier S."/>
            <person name="Rokitta S."/>
            <person name="Shiraiwa Y."/>
            <person name="Soanes D.M."/>
            <person name="van der Giezen M."/>
            <person name="Wahlund T.M."/>
            <person name="Williams B."/>
            <person name="Wilson W."/>
            <person name="Wolfe G."/>
            <person name="Wurch L.L."/>
        </authorList>
    </citation>
    <scope>NUCLEOTIDE SEQUENCE</scope>
</reference>
<feature type="compositionally biased region" description="Low complexity" evidence="1">
    <location>
        <begin position="104"/>
        <end position="137"/>
    </location>
</feature>
<feature type="compositionally biased region" description="Pro residues" evidence="1">
    <location>
        <begin position="90"/>
        <end position="103"/>
    </location>
</feature>
<dbReference type="GeneID" id="17262666"/>
<keyword evidence="3" id="KW-1185">Reference proteome</keyword>
<feature type="compositionally biased region" description="Basic and acidic residues" evidence="1">
    <location>
        <begin position="68"/>
        <end position="77"/>
    </location>
</feature>
<feature type="region of interest" description="Disordered" evidence="1">
    <location>
        <begin position="68"/>
        <end position="229"/>
    </location>
</feature>
<feature type="compositionally biased region" description="Basic and acidic residues" evidence="1">
    <location>
        <begin position="174"/>
        <end position="184"/>
    </location>
</feature>
<organism evidence="2 3">
    <name type="scientific">Emiliania huxleyi (strain CCMP1516)</name>
    <dbReference type="NCBI Taxonomy" id="280463"/>
    <lineage>
        <taxon>Eukaryota</taxon>
        <taxon>Haptista</taxon>
        <taxon>Haptophyta</taxon>
        <taxon>Prymnesiophyceae</taxon>
        <taxon>Isochrysidales</taxon>
        <taxon>Noelaerhabdaceae</taxon>
        <taxon>Emiliania</taxon>
    </lineage>
</organism>
<dbReference type="KEGG" id="ehx:EMIHUDRAFT_119000"/>
<reference evidence="2" key="2">
    <citation type="submission" date="2024-10" db="UniProtKB">
        <authorList>
            <consortium name="EnsemblProtists"/>
        </authorList>
    </citation>
    <scope>IDENTIFICATION</scope>
</reference>
<feature type="region of interest" description="Disordered" evidence="1">
    <location>
        <begin position="660"/>
        <end position="720"/>
    </location>
</feature>
<dbReference type="Proteomes" id="UP000013827">
    <property type="component" value="Unassembled WGS sequence"/>
</dbReference>
<evidence type="ECO:0000313" key="3">
    <source>
        <dbReference type="Proteomes" id="UP000013827"/>
    </source>
</evidence>
<evidence type="ECO:0000313" key="2">
    <source>
        <dbReference type="EnsemblProtists" id="EOD16519"/>
    </source>
</evidence>
<proteinExistence type="predicted"/>
<name>A0A0D3IZ34_EMIH1</name>
<protein>
    <submittedName>
        <fullName evidence="2">Uncharacterized protein</fullName>
    </submittedName>
</protein>
<feature type="compositionally biased region" description="Low complexity" evidence="1">
    <location>
        <begin position="78"/>
        <end position="89"/>
    </location>
</feature>
<feature type="compositionally biased region" description="Low complexity" evidence="1">
    <location>
        <begin position="189"/>
        <end position="218"/>
    </location>
</feature>